<evidence type="ECO:0000313" key="2">
    <source>
        <dbReference type="EMBL" id="RIW35137.1"/>
    </source>
</evidence>
<feature type="compositionally biased region" description="Basic and acidic residues" evidence="1">
    <location>
        <begin position="34"/>
        <end position="53"/>
    </location>
</feature>
<comment type="caution">
    <text evidence="2">The sequence shown here is derived from an EMBL/GenBank/DDBJ whole genome shotgun (WGS) entry which is preliminary data.</text>
</comment>
<accession>A0A3A1R6L6</accession>
<evidence type="ECO:0000256" key="1">
    <source>
        <dbReference type="SAM" id="MobiDB-lite"/>
    </source>
</evidence>
<dbReference type="RefSeq" id="WP_119546539.1">
    <property type="nucleotide sequence ID" value="NZ_QXIR01000009.1"/>
</dbReference>
<gene>
    <name evidence="2" type="ORF">D3H55_08820</name>
</gene>
<evidence type="ECO:0000313" key="3">
    <source>
        <dbReference type="Proteomes" id="UP000265801"/>
    </source>
</evidence>
<dbReference type="AlphaFoldDB" id="A0A3A1R6L6"/>
<protein>
    <submittedName>
        <fullName evidence="2">Uncharacterized protein</fullName>
    </submittedName>
</protein>
<reference evidence="2 3" key="1">
    <citation type="submission" date="2018-09" db="EMBL/GenBank/DDBJ databases">
        <title>Bacillus saliacetes sp. nov., isolated from Thai shrimp paste (Ka-pi).</title>
        <authorList>
            <person name="Daroonpunt R."/>
            <person name="Tanasupawat S."/>
            <person name="Yiamsombut S."/>
        </authorList>
    </citation>
    <scope>NUCLEOTIDE SEQUENCE [LARGE SCALE GENOMIC DNA]</scope>
    <source>
        <strain evidence="2 3">SKP7-4</strain>
    </source>
</reference>
<keyword evidence="3" id="KW-1185">Reference proteome</keyword>
<sequence>MASDTNELVKQLQEMNKGLMKKLIFQQQTSRSQQKVEDDFKREQESLKESLKEHLDLSDHTDLADLLSKLR</sequence>
<dbReference type="EMBL" id="QXIR01000009">
    <property type="protein sequence ID" value="RIW35137.1"/>
    <property type="molecule type" value="Genomic_DNA"/>
</dbReference>
<name>A0A3A1R6L6_9BACI</name>
<feature type="region of interest" description="Disordered" evidence="1">
    <location>
        <begin position="26"/>
        <end position="53"/>
    </location>
</feature>
<organism evidence="2 3">
    <name type="scientific">Bacillus salacetis</name>
    <dbReference type="NCBI Taxonomy" id="2315464"/>
    <lineage>
        <taxon>Bacteria</taxon>
        <taxon>Bacillati</taxon>
        <taxon>Bacillota</taxon>
        <taxon>Bacilli</taxon>
        <taxon>Bacillales</taxon>
        <taxon>Bacillaceae</taxon>
        <taxon>Bacillus</taxon>
    </lineage>
</organism>
<dbReference type="OrthoDB" id="2939150at2"/>
<dbReference type="Proteomes" id="UP000265801">
    <property type="component" value="Unassembled WGS sequence"/>
</dbReference>
<proteinExistence type="predicted"/>